<protein>
    <submittedName>
        <fullName evidence="4">Proteasome maturation factor UMP1, putative</fullName>
    </submittedName>
</protein>
<dbReference type="EMBL" id="UIVS01000002">
    <property type="protein sequence ID" value="SVP91781.1"/>
    <property type="molecule type" value="Genomic_DNA"/>
</dbReference>
<dbReference type="GO" id="GO:0043248">
    <property type="term" value="P:proteasome assembly"/>
    <property type="evidence" value="ECO:0007669"/>
    <property type="project" value="InterPro"/>
</dbReference>
<dbReference type="InterPro" id="IPR008012">
    <property type="entry name" value="Ump1"/>
</dbReference>
<dbReference type="GO" id="GO:0005634">
    <property type="term" value="C:nucleus"/>
    <property type="evidence" value="ECO:0007669"/>
    <property type="project" value="TreeGrafter"/>
</dbReference>
<organism evidence="4">
    <name type="scientific">Theileria annulata</name>
    <dbReference type="NCBI Taxonomy" id="5874"/>
    <lineage>
        <taxon>Eukaryota</taxon>
        <taxon>Sar</taxon>
        <taxon>Alveolata</taxon>
        <taxon>Apicomplexa</taxon>
        <taxon>Aconoidasida</taxon>
        <taxon>Piroplasmida</taxon>
        <taxon>Theileriidae</taxon>
        <taxon>Theileria</taxon>
    </lineage>
</organism>
<keyword evidence="4" id="KW-0647">Proteasome</keyword>
<keyword evidence="1" id="KW-0143">Chaperone</keyword>
<evidence type="ECO:0000313" key="3">
    <source>
        <dbReference type="EMBL" id="SVP91452.1"/>
    </source>
</evidence>
<dbReference type="PANTHER" id="PTHR12828">
    <property type="entry name" value="PROTEASOME MATURATION PROTEIN UMP1"/>
    <property type="match status" value="1"/>
</dbReference>
<evidence type="ECO:0000313" key="4">
    <source>
        <dbReference type="EMBL" id="SVP91781.1"/>
    </source>
</evidence>
<proteinExistence type="inferred from homology"/>
<comment type="similarity">
    <text evidence="2">Belongs to the POMP/UMP1 family.</text>
</comment>
<dbReference type="AlphaFoldDB" id="A0A3B0N687"/>
<evidence type="ECO:0000256" key="1">
    <source>
        <dbReference type="ARBA" id="ARBA00023186"/>
    </source>
</evidence>
<dbReference type="PANTHER" id="PTHR12828:SF3">
    <property type="entry name" value="PROTEASOME MATURATION PROTEIN"/>
    <property type="match status" value="1"/>
</dbReference>
<evidence type="ECO:0000256" key="2">
    <source>
        <dbReference type="ARBA" id="ARBA00043974"/>
    </source>
</evidence>
<name>A0A3B0N687_THEAN</name>
<accession>A0A3B0N687</accession>
<dbReference type="VEuPathDB" id="PiroplasmaDB:TA12820"/>
<gene>
    <name evidence="3" type="ORF">TAT_000179800</name>
    <name evidence="4" type="ORF">TAV_000180000</name>
</gene>
<reference evidence="4" key="1">
    <citation type="submission" date="2018-07" db="EMBL/GenBank/DDBJ databases">
        <authorList>
            <person name="Quirk P.G."/>
            <person name="Krulwich T.A."/>
        </authorList>
    </citation>
    <scope>NUCLEOTIDE SEQUENCE</scope>
    <source>
        <strain evidence="4">Anand</strain>
    </source>
</reference>
<dbReference type="GO" id="GO:0000502">
    <property type="term" value="C:proteasome complex"/>
    <property type="evidence" value="ECO:0007669"/>
    <property type="project" value="UniProtKB-KW"/>
</dbReference>
<dbReference type="Pfam" id="PF05348">
    <property type="entry name" value="UMP1"/>
    <property type="match status" value="1"/>
</dbReference>
<dbReference type="GO" id="GO:0005737">
    <property type="term" value="C:cytoplasm"/>
    <property type="evidence" value="ECO:0007669"/>
    <property type="project" value="TreeGrafter"/>
</dbReference>
<sequence>MENSNFSGVNIDLNCFPNSFLDNFEKDNVPFKLNESHPIHDIDYNHLKKTTIEENNRIAKCFGSQQSLKNSIERNMCSQSTRLPGITSSMLSLEILMDKLDTLESFDYMNTEKPTNEFGIGGIHSHIEDKMNI</sequence>
<dbReference type="EMBL" id="UIVT01000002">
    <property type="protein sequence ID" value="SVP91452.1"/>
    <property type="molecule type" value="Genomic_DNA"/>
</dbReference>